<dbReference type="InterPro" id="IPR041467">
    <property type="entry name" value="Sco4008_C"/>
</dbReference>
<evidence type="ECO:0000313" key="4">
    <source>
        <dbReference type="EMBL" id="ATL65942.1"/>
    </source>
</evidence>
<dbReference type="SUPFAM" id="SSF46689">
    <property type="entry name" value="Homeodomain-like"/>
    <property type="match status" value="1"/>
</dbReference>
<dbReference type="PROSITE" id="PS50977">
    <property type="entry name" value="HTH_TETR_2"/>
    <property type="match status" value="1"/>
</dbReference>
<dbReference type="PANTHER" id="PTHR30328">
    <property type="entry name" value="TRANSCRIPTIONAL REPRESSOR"/>
    <property type="match status" value="1"/>
</dbReference>
<dbReference type="AlphaFoldDB" id="A0A291RFR5"/>
<dbReference type="InterPro" id="IPR036271">
    <property type="entry name" value="Tet_transcr_reg_TetR-rel_C_sf"/>
</dbReference>
<evidence type="ECO:0000256" key="1">
    <source>
        <dbReference type="ARBA" id="ARBA00023125"/>
    </source>
</evidence>
<dbReference type="GO" id="GO:0003677">
    <property type="term" value="F:DNA binding"/>
    <property type="evidence" value="ECO:0007669"/>
    <property type="project" value="UniProtKB-UniRule"/>
</dbReference>
<feature type="DNA-binding region" description="H-T-H motif" evidence="2">
    <location>
        <begin position="30"/>
        <end position="49"/>
    </location>
</feature>
<name>A0A291RFR5_9NOCA</name>
<feature type="domain" description="HTH tetR-type" evidence="3">
    <location>
        <begin position="7"/>
        <end position="67"/>
    </location>
</feature>
<proteinExistence type="predicted"/>
<accession>A0A291RFR5</accession>
<dbReference type="InterPro" id="IPR001647">
    <property type="entry name" value="HTH_TetR"/>
</dbReference>
<gene>
    <name evidence="4" type="ORF">CRH09_06645</name>
</gene>
<dbReference type="Pfam" id="PF00440">
    <property type="entry name" value="TetR_N"/>
    <property type="match status" value="1"/>
</dbReference>
<sequence length="208" mass="23317">MTSRDPEATKARIFAAATEEFAAHGIAGARVDRIARNAKANKQLIYAYFGDKQQLFQQVLEKAMLDVAAAVSTDIDDIDAWVDAHLDYHLRHPEFLRLQMWEALELLPDRIAAGEMRANRYRDKVSKIDAAQQRGLLRTDVPPEYLLLLLTGLINYRQALPQSARITLGIADDPDQWRAWLKNAVRRVAEPEGSAAEGIPAKSAPESR</sequence>
<protein>
    <submittedName>
        <fullName evidence="4">TetR family transcriptional regulator</fullName>
    </submittedName>
</protein>
<evidence type="ECO:0000259" key="3">
    <source>
        <dbReference type="PROSITE" id="PS50977"/>
    </source>
</evidence>
<organism evidence="4 5">
    <name type="scientific">Nocardia terpenica</name>
    <dbReference type="NCBI Taxonomy" id="455432"/>
    <lineage>
        <taxon>Bacteria</taxon>
        <taxon>Bacillati</taxon>
        <taxon>Actinomycetota</taxon>
        <taxon>Actinomycetes</taxon>
        <taxon>Mycobacteriales</taxon>
        <taxon>Nocardiaceae</taxon>
        <taxon>Nocardia</taxon>
    </lineage>
</organism>
<dbReference type="Pfam" id="PF17926">
    <property type="entry name" value="TetR_C_21"/>
    <property type="match status" value="1"/>
</dbReference>
<dbReference type="PANTHER" id="PTHR30328:SF54">
    <property type="entry name" value="HTH-TYPE TRANSCRIPTIONAL REPRESSOR SCO4008"/>
    <property type="match status" value="1"/>
</dbReference>
<dbReference type="GeneID" id="88357108"/>
<dbReference type="InterPro" id="IPR009057">
    <property type="entry name" value="Homeodomain-like_sf"/>
</dbReference>
<dbReference type="Gene3D" id="1.10.357.10">
    <property type="entry name" value="Tetracycline Repressor, domain 2"/>
    <property type="match status" value="1"/>
</dbReference>
<evidence type="ECO:0000256" key="2">
    <source>
        <dbReference type="PROSITE-ProRule" id="PRU00335"/>
    </source>
</evidence>
<reference evidence="4 5" key="1">
    <citation type="submission" date="2017-10" db="EMBL/GenBank/DDBJ databases">
        <title>Comparative genomics between pathogenic Norcardia.</title>
        <authorList>
            <person name="Zeng L."/>
        </authorList>
    </citation>
    <scope>NUCLEOTIDE SEQUENCE [LARGE SCALE GENOMIC DNA]</scope>
    <source>
        <strain evidence="4 5">NC_YFY_NT001</strain>
    </source>
</reference>
<dbReference type="EMBL" id="CP023778">
    <property type="protein sequence ID" value="ATL65942.1"/>
    <property type="molecule type" value="Genomic_DNA"/>
</dbReference>
<keyword evidence="1 2" id="KW-0238">DNA-binding</keyword>
<dbReference type="KEGG" id="ntp:CRH09_06645"/>
<dbReference type="SUPFAM" id="SSF48498">
    <property type="entry name" value="Tetracyclin repressor-like, C-terminal domain"/>
    <property type="match status" value="1"/>
</dbReference>
<evidence type="ECO:0000313" key="5">
    <source>
        <dbReference type="Proteomes" id="UP000221961"/>
    </source>
</evidence>
<dbReference type="GO" id="GO:0006355">
    <property type="term" value="P:regulation of DNA-templated transcription"/>
    <property type="evidence" value="ECO:0007669"/>
    <property type="project" value="UniProtKB-ARBA"/>
</dbReference>
<dbReference type="RefSeq" id="WP_098693163.1">
    <property type="nucleotide sequence ID" value="NZ_CP023778.1"/>
</dbReference>
<dbReference type="Proteomes" id="UP000221961">
    <property type="component" value="Chromosome"/>
</dbReference>
<dbReference type="InterPro" id="IPR050109">
    <property type="entry name" value="HTH-type_TetR-like_transc_reg"/>
</dbReference>